<proteinExistence type="predicted"/>
<dbReference type="AlphaFoldDB" id="A0A5N6P9F3"/>
<reference evidence="1 2" key="1">
    <citation type="submission" date="2019-05" db="EMBL/GenBank/DDBJ databases">
        <title>Mikania micrantha, genome provides insights into the molecular mechanism of rapid growth.</title>
        <authorList>
            <person name="Liu B."/>
        </authorList>
    </citation>
    <scope>NUCLEOTIDE SEQUENCE [LARGE SCALE GENOMIC DNA]</scope>
    <source>
        <strain evidence="1">NLD-2019</strain>
        <tissue evidence="1">Leaf</tissue>
    </source>
</reference>
<comment type="caution">
    <text evidence="1">The sequence shown here is derived from an EMBL/GenBank/DDBJ whole genome shotgun (WGS) entry which is preliminary data.</text>
</comment>
<dbReference type="Proteomes" id="UP000326396">
    <property type="component" value="Linkage Group LG14"/>
</dbReference>
<dbReference type="EMBL" id="SZYD01000006">
    <property type="protein sequence ID" value="KAD5961302.1"/>
    <property type="molecule type" value="Genomic_DNA"/>
</dbReference>
<protein>
    <submittedName>
        <fullName evidence="1">Uncharacterized protein</fullName>
    </submittedName>
</protein>
<gene>
    <name evidence="1" type="ORF">E3N88_12775</name>
</gene>
<evidence type="ECO:0000313" key="2">
    <source>
        <dbReference type="Proteomes" id="UP000326396"/>
    </source>
</evidence>
<keyword evidence="2" id="KW-1185">Reference proteome</keyword>
<name>A0A5N6P9F3_9ASTR</name>
<sequence>MIECRRHNANVQDKPNKLFDDASKYAGPKARSAWNIYLVTVRRTENLKTLTLGELFGILSAYQMELDVQESKTSHVSSGSAALYAPINNLPYQSCQPIYHPTSTPTVTFPETSILLNTHSNPLSNPTPLPTSGQGAFMAEETNTSICVRKI</sequence>
<evidence type="ECO:0000313" key="1">
    <source>
        <dbReference type="EMBL" id="KAD5961302.1"/>
    </source>
</evidence>
<accession>A0A5N6P9F3</accession>
<organism evidence="1 2">
    <name type="scientific">Mikania micrantha</name>
    <name type="common">bitter vine</name>
    <dbReference type="NCBI Taxonomy" id="192012"/>
    <lineage>
        <taxon>Eukaryota</taxon>
        <taxon>Viridiplantae</taxon>
        <taxon>Streptophyta</taxon>
        <taxon>Embryophyta</taxon>
        <taxon>Tracheophyta</taxon>
        <taxon>Spermatophyta</taxon>
        <taxon>Magnoliopsida</taxon>
        <taxon>eudicotyledons</taxon>
        <taxon>Gunneridae</taxon>
        <taxon>Pentapetalae</taxon>
        <taxon>asterids</taxon>
        <taxon>campanulids</taxon>
        <taxon>Asterales</taxon>
        <taxon>Asteraceae</taxon>
        <taxon>Asteroideae</taxon>
        <taxon>Heliantheae alliance</taxon>
        <taxon>Eupatorieae</taxon>
        <taxon>Mikania</taxon>
    </lineage>
</organism>